<evidence type="ECO:0000256" key="2">
    <source>
        <dbReference type="SAM" id="MobiDB-lite"/>
    </source>
</evidence>
<feature type="transmembrane region" description="Helical" evidence="1">
    <location>
        <begin position="7"/>
        <end position="29"/>
    </location>
</feature>
<keyword evidence="1" id="KW-0256">Endoplasmic reticulum</keyword>
<keyword evidence="1" id="KW-1133">Transmembrane helix</keyword>
<feature type="region of interest" description="Disordered" evidence="2">
    <location>
        <begin position="811"/>
        <end position="834"/>
    </location>
</feature>
<proteinExistence type="inferred from homology"/>
<dbReference type="EC" id="3.1.-.-" evidence="1"/>
<accession>A0A7J8RMY5</accession>
<feature type="domain" description="GPI inositol-deacylase PGAP1-like alpha/beta" evidence="3">
    <location>
        <begin position="80"/>
        <end position="365"/>
    </location>
</feature>
<feature type="transmembrane region" description="Helical" evidence="1">
    <location>
        <begin position="880"/>
        <end position="897"/>
    </location>
</feature>
<keyword evidence="1" id="KW-0813">Transport</keyword>
<comment type="function">
    <text evidence="1">Involved in inositol deacylation of GPI-anchored proteins which plays important roles in the quality control and ER-associated degradation of GPI-anchored proteins.</text>
</comment>
<feature type="compositionally biased region" description="Polar residues" evidence="2">
    <location>
        <begin position="813"/>
        <end position="834"/>
    </location>
</feature>
<dbReference type="GO" id="GO:0005789">
    <property type="term" value="C:endoplasmic reticulum membrane"/>
    <property type="evidence" value="ECO:0007669"/>
    <property type="project" value="UniProtKB-SubCell"/>
</dbReference>
<feature type="transmembrane region" description="Helical" evidence="1">
    <location>
        <begin position="918"/>
        <end position="936"/>
    </location>
</feature>
<protein>
    <recommendedName>
        <fullName evidence="1">GPI inositol-deacylase</fullName>
        <ecNumber evidence="1">3.1.-.-</ecNumber>
    </recommendedName>
</protein>
<feature type="transmembrane region" description="Helical" evidence="1">
    <location>
        <begin position="680"/>
        <end position="700"/>
    </location>
</feature>
<keyword evidence="1" id="KW-0472">Membrane</keyword>
<evidence type="ECO:0000259" key="3">
    <source>
        <dbReference type="Pfam" id="PF07819"/>
    </source>
</evidence>
<dbReference type="EMBL" id="JABFAC010000006">
    <property type="protein sequence ID" value="MBA0614722.1"/>
    <property type="molecule type" value="Genomic_DNA"/>
</dbReference>
<dbReference type="InterPro" id="IPR012908">
    <property type="entry name" value="PGAP1-ab_dom-like"/>
</dbReference>
<evidence type="ECO:0000313" key="5">
    <source>
        <dbReference type="Proteomes" id="UP000593561"/>
    </source>
</evidence>
<name>A0A7J8RMY5_GOSDV</name>
<dbReference type="Proteomes" id="UP000593561">
    <property type="component" value="Unassembled WGS sequence"/>
</dbReference>
<organism evidence="4 5">
    <name type="scientific">Gossypium davidsonii</name>
    <name type="common">Davidson's cotton</name>
    <name type="synonym">Gossypium klotzschianum subsp. davidsonii</name>
    <dbReference type="NCBI Taxonomy" id="34287"/>
    <lineage>
        <taxon>Eukaryota</taxon>
        <taxon>Viridiplantae</taxon>
        <taxon>Streptophyta</taxon>
        <taxon>Embryophyta</taxon>
        <taxon>Tracheophyta</taxon>
        <taxon>Spermatophyta</taxon>
        <taxon>Magnoliopsida</taxon>
        <taxon>eudicotyledons</taxon>
        <taxon>Gunneridae</taxon>
        <taxon>Pentapetalae</taxon>
        <taxon>rosids</taxon>
        <taxon>malvids</taxon>
        <taxon>Malvales</taxon>
        <taxon>Malvaceae</taxon>
        <taxon>Malvoideae</taxon>
        <taxon>Gossypium</taxon>
    </lineage>
</organism>
<keyword evidence="1" id="KW-0812">Transmembrane</keyword>
<dbReference type="Pfam" id="PF07819">
    <property type="entry name" value="PGAP1"/>
    <property type="match status" value="1"/>
</dbReference>
<dbReference type="InterPro" id="IPR029058">
    <property type="entry name" value="AB_hydrolase_fold"/>
</dbReference>
<keyword evidence="1" id="KW-0653">Protein transport</keyword>
<feature type="transmembrane region" description="Helical" evidence="1">
    <location>
        <begin position="849"/>
        <end position="868"/>
    </location>
</feature>
<comment type="similarity">
    <text evidence="1">Belongs to the GPI inositol-deacylase family.</text>
</comment>
<dbReference type="Gene3D" id="3.40.50.1820">
    <property type="entry name" value="alpha/beta hydrolase"/>
    <property type="match status" value="1"/>
</dbReference>
<feature type="transmembrane region" description="Helical" evidence="1">
    <location>
        <begin position="721"/>
        <end position="742"/>
    </location>
</feature>
<evidence type="ECO:0000313" key="4">
    <source>
        <dbReference type="EMBL" id="MBA0614722.1"/>
    </source>
</evidence>
<comment type="caution">
    <text evidence="4">The sequence shown here is derived from an EMBL/GenBank/DDBJ whole genome shotgun (WGS) entry which is preliminary data.</text>
</comment>
<sequence length="975" mass="109390">MQGFRPSLRAVVLIIALLWVVVVTLYGLLKPISNGCVMTYMYPTYIPISTAEGVLSAKYGLYLYHEGWRNIDFKEHLKNLKGVPVLFIPGNGGSYKQARSSFLPLLLVLVRSLAAESERAYQGGALEHTFYREAYLTSEEGGNADVNDFQLPNQYANRLDWFSVDLEGEHSAMDGRILEEHTEYVVYAIHRILDQYKESRDAREREGAAITGSLPKSVILIGHSMGGFVARAATVHPHLRKSTVETILTLSSPHQSPPVALQPSLGHYYESINQEWRQGYDVQTTQTGEYVSSPKLSHVVIVSISGGYNDYQVRSKLESLDGIVPPTHGFMIGSTSMKNVWLSMEHQAICWCNQLVVQVSHTLLSLIDSRRGQPLSDTQKRLAILSKMLRSGIQQSFKWRSQLFWSTRVPFKDVKYTAVSQDHTFSDCPSSVHWSDDVPERDLYIQKKTVNILAMDGRRRWLDILELIEPGSQTEQASPSALLHLGPEEMHGFRYLTISVAPHTTISGSPPTTSMAIGQFFNPDEGEIEFSPISMLSSRHFHEDIFFKEDHPLAFNLSFAINLGLLPVTFSLKTTSCGIKGSGLLDEGGDMDNTKLCKQRCFPPVAFAWDPTSGLHIFPNLYSETLVVDSSPALWTSTGAEKTVVLLLLFIFLIPLQLDPHCSYKASLAVSVTKAASRYLLLYCPKMFAFNVAVLFFALMRQAHERPIPSILKAVETNLRIPFPFLPLAVVPILFCLFFSFITSQPFPPFCSFIIVSITCYLLSNGFIILLILVSELVFYVAAYLHVSMKRRLVDCLPFFNVRKKEVDDRSEGNCSSQQVTSQPGSPSKENRPSYSQAQEDIFHQRHGLLVLHLVAALMFGPSLVSWLQRIGMHKSFPRFLDSLLCICMILHGIFSSESLVNSSLPFPRILGQEMSLSFIYLIAGIYCYLSGLNMVPYKAMYAMGAVSIISFTSTVVQVWTGAPRDRGKWKPRRQ</sequence>
<gene>
    <name evidence="4" type="ORF">Godav_014978</name>
</gene>
<keyword evidence="1" id="KW-0378">Hydrolase</keyword>
<evidence type="ECO:0000256" key="1">
    <source>
        <dbReference type="RuleBase" id="RU365011"/>
    </source>
</evidence>
<dbReference type="GO" id="GO:0016788">
    <property type="term" value="F:hydrolase activity, acting on ester bonds"/>
    <property type="evidence" value="ECO:0007669"/>
    <property type="project" value="InterPro"/>
</dbReference>
<keyword evidence="5" id="KW-1185">Reference proteome</keyword>
<dbReference type="AlphaFoldDB" id="A0A7J8RMY5"/>
<dbReference type="PANTHER" id="PTHR47346:SF1">
    <property type="entry name" value="GPI INOSITOL-DEACYLASE"/>
    <property type="match status" value="1"/>
</dbReference>
<dbReference type="SUPFAM" id="SSF53474">
    <property type="entry name" value="alpha/beta-Hydrolases"/>
    <property type="match status" value="1"/>
</dbReference>
<dbReference type="GO" id="GO:0015031">
    <property type="term" value="P:protein transport"/>
    <property type="evidence" value="ECO:0007669"/>
    <property type="project" value="UniProtKB-KW"/>
</dbReference>
<feature type="transmembrane region" description="Helical" evidence="1">
    <location>
        <begin position="754"/>
        <end position="782"/>
    </location>
</feature>
<feature type="transmembrane region" description="Helical" evidence="1">
    <location>
        <begin position="942"/>
        <end position="963"/>
    </location>
</feature>
<dbReference type="PANTHER" id="PTHR47346">
    <property type="entry name" value="HYDROLASES, ACTING ON ESTER BOND"/>
    <property type="match status" value="1"/>
</dbReference>
<reference evidence="4 5" key="1">
    <citation type="journal article" date="2019" name="Genome Biol. Evol.">
        <title>Insights into the evolution of the New World diploid cottons (Gossypium, subgenus Houzingenia) based on genome sequencing.</title>
        <authorList>
            <person name="Grover C.E."/>
            <person name="Arick M.A. 2nd"/>
            <person name="Thrash A."/>
            <person name="Conover J.L."/>
            <person name="Sanders W.S."/>
            <person name="Peterson D.G."/>
            <person name="Frelichowski J.E."/>
            <person name="Scheffler J.A."/>
            <person name="Scheffler B.E."/>
            <person name="Wendel J.F."/>
        </authorList>
    </citation>
    <scope>NUCLEOTIDE SEQUENCE [LARGE SCALE GENOMIC DNA]</scope>
    <source>
        <strain evidence="4">27</strain>
        <tissue evidence="4">Leaf</tissue>
    </source>
</reference>
<comment type="subcellular location">
    <subcellularLocation>
        <location evidence="1">Endoplasmic reticulum membrane</location>
    </subcellularLocation>
</comment>